<evidence type="ECO:0000313" key="3">
    <source>
        <dbReference type="Proteomes" id="UP000574133"/>
    </source>
</evidence>
<gene>
    <name evidence="2" type="ORF">H4Q31_16430</name>
</gene>
<comment type="caution">
    <text evidence="2">The sequence shown here is derived from an EMBL/GenBank/DDBJ whole genome shotgun (WGS) entry which is preliminary data.</text>
</comment>
<protein>
    <submittedName>
        <fullName evidence="2">Uncharacterized protein</fullName>
    </submittedName>
</protein>
<feature type="signal peptide" evidence="1">
    <location>
        <begin position="1"/>
        <end position="24"/>
    </location>
</feature>
<feature type="chain" id="PRO_5032495777" evidence="1">
    <location>
        <begin position="25"/>
        <end position="128"/>
    </location>
</feature>
<keyword evidence="3" id="KW-1185">Reference proteome</keyword>
<evidence type="ECO:0000256" key="1">
    <source>
        <dbReference type="SAM" id="SignalP"/>
    </source>
</evidence>
<evidence type="ECO:0000313" key="2">
    <source>
        <dbReference type="EMBL" id="MBB6678878.1"/>
    </source>
</evidence>
<sequence>MAVQSSSFTALIILGTATAIPVFAAVDPYAETVAYIDWSVNYSNKVRGKAYAITSNPSMTKINVTASFYQDGTKKESGTGSTTNLNQEAYWLTKDGVYDETNSYSMDVASRTYYSGGSYDQQYASTTW</sequence>
<dbReference type="Proteomes" id="UP000574133">
    <property type="component" value="Unassembled WGS sequence"/>
</dbReference>
<dbReference type="RefSeq" id="WP_185180145.1">
    <property type="nucleotide sequence ID" value="NZ_CBCSEP010000001.1"/>
</dbReference>
<name>A0A841TI13_9BACL</name>
<accession>A0A841TI13</accession>
<dbReference type="AlphaFoldDB" id="A0A841TI13"/>
<reference evidence="2 3" key="1">
    <citation type="submission" date="2020-08" db="EMBL/GenBank/DDBJ databases">
        <title>Cohnella phylogeny.</title>
        <authorList>
            <person name="Dunlap C."/>
        </authorList>
    </citation>
    <scope>NUCLEOTIDE SEQUENCE [LARGE SCALE GENOMIC DNA]</scope>
    <source>
        <strain evidence="2 3">DSM 103658</strain>
    </source>
</reference>
<proteinExistence type="predicted"/>
<dbReference type="EMBL" id="JACJVN010000063">
    <property type="protein sequence ID" value="MBB6678878.1"/>
    <property type="molecule type" value="Genomic_DNA"/>
</dbReference>
<organism evidence="2 3">
    <name type="scientific">Cohnella lubricantis</name>
    <dbReference type="NCBI Taxonomy" id="2163172"/>
    <lineage>
        <taxon>Bacteria</taxon>
        <taxon>Bacillati</taxon>
        <taxon>Bacillota</taxon>
        <taxon>Bacilli</taxon>
        <taxon>Bacillales</taxon>
        <taxon>Paenibacillaceae</taxon>
        <taxon>Cohnella</taxon>
    </lineage>
</organism>
<keyword evidence="1" id="KW-0732">Signal</keyword>